<gene>
    <name evidence="2" type="ORF">DILT_LOCUS2506</name>
</gene>
<dbReference type="Proteomes" id="UP000281553">
    <property type="component" value="Unassembled WGS sequence"/>
</dbReference>
<evidence type="ECO:0000256" key="1">
    <source>
        <dbReference type="SAM" id="MobiDB-lite"/>
    </source>
</evidence>
<evidence type="ECO:0000313" key="3">
    <source>
        <dbReference type="Proteomes" id="UP000281553"/>
    </source>
</evidence>
<organism evidence="2 3">
    <name type="scientific">Dibothriocephalus latus</name>
    <name type="common">Fish tapeworm</name>
    <name type="synonym">Diphyllobothrium latum</name>
    <dbReference type="NCBI Taxonomy" id="60516"/>
    <lineage>
        <taxon>Eukaryota</taxon>
        <taxon>Metazoa</taxon>
        <taxon>Spiralia</taxon>
        <taxon>Lophotrochozoa</taxon>
        <taxon>Platyhelminthes</taxon>
        <taxon>Cestoda</taxon>
        <taxon>Eucestoda</taxon>
        <taxon>Diphyllobothriidea</taxon>
        <taxon>Diphyllobothriidae</taxon>
        <taxon>Dibothriocephalus</taxon>
    </lineage>
</organism>
<name>A0A3P6U4G7_DIBLA</name>
<accession>A0A3P6U4G7</accession>
<reference evidence="2 3" key="1">
    <citation type="submission" date="2018-11" db="EMBL/GenBank/DDBJ databases">
        <authorList>
            <consortium name="Pathogen Informatics"/>
        </authorList>
    </citation>
    <scope>NUCLEOTIDE SEQUENCE [LARGE SCALE GENOMIC DNA]</scope>
</reference>
<proteinExistence type="predicted"/>
<feature type="region of interest" description="Disordered" evidence="1">
    <location>
        <begin position="85"/>
        <end position="108"/>
    </location>
</feature>
<dbReference type="AlphaFoldDB" id="A0A3P6U4G7"/>
<evidence type="ECO:0000313" key="2">
    <source>
        <dbReference type="EMBL" id="VDK73568.1"/>
    </source>
</evidence>
<keyword evidence="3" id="KW-1185">Reference proteome</keyword>
<protein>
    <submittedName>
        <fullName evidence="2">Uncharacterized protein</fullName>
    </submittedName>
</protein>
<dbReference type="EMBL" id="UYRU01042205">
    <property type="protein sequence ID" value="VDK73568.1"/>
    <property type="molecule type" value="Genomic_DNA"/>
</dbReference>
<feature type="region of interest" description="Disordered" evidence="1">
    <location>
        <begin position="1"/>
        <end position="29"/>
    </location>
</feature>
<sequence length="115" mass="12240">MNYDPANEAPHSEKKRHQSSQRRVQPLPHTTGQLVWLDHFSHNLNSNAPTAATALSSAGANSTMGGSTQLGCSSSHSEVIGALCRPGGSKRQQGLSEDSERQMGKSIKTICGINN</sequence>